<keyword evidence="1" id="KW-0732">Signal</keyword>
<dbReference type="PANTHER" id="PTHR34806">
    <property type="entry name" value="HIGH-AFFINITY NITRATE TRANSPORTER 3.2"/>
    <property type="match status" value="1"/>
</dbReference>
<evidence type="ECO:0000256" key="1">
    <source>
        <dbReference type="PIRNR" id="PIRNR012939"/>
    </source>
</evidence>
<dbReference type="PaxDb" id="65489-OBART04G16220.1"/>
<evidence type="ECO:0000313" key="2">
    <source>
        <dbReference type="EnsemblPlants" id="OBART04G16220.1"/>
    </source>
</evidence>
<sequence>MARFGAVIHRVFLPLLLLLVVLGACHVTPAAAAAGARLSALAKALVVEASPRAGQVLHAGEDAITVTWSLNATAAAAAAAAGADAGYKAVKVTLCYAPVSQVGRGWRKAHDDLSKDKACQFKIAQQPYDGAGKFEYTVARDVPTASYYVRAYAFDASGARVAYGETAPSASFAVAGITGVTASIEVAAGVLSAFSVAALAVFLVLENKKKNK</sequence>
<dbReference type="PIRSF" id="PIRSF012939">
    <property type="entry name" value="Transpt_NO3_Nar2"/>
    <property type="match status" value="1"/>
</dbReference>
<dbReference type="GO" id="GO:0010167">
    <property type="term" value="P:response to nitrate"/>
    <property type="evidence" value="ECO:0007669"/>
    <property type="project" value="UniProtKB-UniRule"/>
</dbReference>
<keyword evidence="1" id="KW-1133">Transmembrane helix</keyword>
<comment type="function">
    <text evidence="1">Involved in nitrate transport.</text>
</comment>
<dbReference type="EnsemblPlants" id="OBART04G16220.1">
    <property type="protein sequence ID" value="OBART04G16220.1"/>
    <property type="gene ID" value="OBART04G16220"/>
</dbReference>
<dbReference type="GO" id="GO:0042128">
    <property type="term" value="P:nitrate assimilation"/>
    <property type="evidence" value="ECO:0007669"/>
    <property type="project" value="UniProtKB-UniRule"/>
</dbReference>
<keyword evidence="1" id="KW-0472">Membrane</keyword>
<dbReference type="GO" id="GO:0015112">
    <property type="term" value="F:nitrate transmembrane transporter activity"/>
    <property type="evidence" value="ECO:0007669"/>
    <property type="project" value="TreeGrafter"/>
</dbReference>
<dbReference type="PROSITE" id="PS51257">
    <property type="entry name" value="PROKAR_LIPOPROTEIN"/>
    <property type="match status" value="1"/>
</dbReference>
<name>A0A0D3FX39_9ORYZ</name>
<accession>A0A0D3FX39</accession>
<organism evidence="2">
    <name type="scientific">Oryza barthii</name>
    <dbReference type="NCBI Taxonomy" id="65489"/>
    <lineage>
        <taxon>Eukaryota</taxon>
        <taxon>Viridiplantae</taxon>
        <taxon>Streptophyta</taxon>
        <taxon>Embryophyta</taxon>
        <taxon>Tracheophyta</taxon>
        <taxon>Spermatophyta</taxon>
        <taxon>Magnoliopsida</taxon>
        <taxon>Liliopsida</taxon>
        <taxon>Poales</taxon>
        <taxon>Poaceae</taxon>
        <taxon>BOP clade</taxon>
        <taxon>Oryzoideae</taxon>
        <taxon>Oryzeae</taxon>
        <taxon>Oryzinae</taxon>
        <taxon>Oryza</taxon>
    </lineage>
</organism>
<dbReference type="GO" id="GO:0005886">
    <property type="term" value="C:plasma membrane"/>
    <property type="evidence" value="ECO:0007669"/>
    <property type="project" value="UniProtKB-UniRule"/>
</dbReference>
<dbReference type="Gramene" id="OBART04G16220.1">
    <property type="protein sequence ID" value="OBART04G16220.1"/>
    <property type="gene ID" value="OBART04G16220"/>
</dbReference>
<proteinExistence type="inferred from homology"/>
<protein>
    <recommendedName>
        <fullName evidence="1">High-affinity nitrate transporter</fullName>
    </recommendedName>
</protein>
<comment type="similarity">
    <text evidence="1">Belongs to the NAR2 family.</text>
</comment>
<dbReference type="AlphaFoldDB" id="A0A0D3FX39"/>
<keyword evidence="1" id="KW-1003">Cell membrane</keyword>
<evidence type="ECO:0000313" key="3">
    <source>
        <dbReference type="Proteomes" id="UP000026960"/>
    </source>
</evidence>
<dbReference type="Pfam" id="PF16974">
    <property type="entry name" value="NAR2"/>
    <property type="match status" value="1"/>
</dbReference>
<dbReference type="PANTHER" id="PTHR34806:SF4">
    <property type="entry name" value="HIGH-AFFINITY NITRATE TRANSPORTER-ACTIVATING PROTEIN 2.2-RELATED"/>
    <property type="match status" value="1"/>
</dbReference>
<dbReference type="HOGENOM" id="CLU_093989_0_0_1"/>
<keyword evidence="1" id="KW-0534">Nitrate assimilation</keyword>
<feature type="chain" id="PRO_5017107554" description="High-affinity nitrate transporter" evidence="1">
    <location>
        <begin position="24"/>
        <end position="212"/>
    </location>
</feature>
<keyword evidence="3" id="KW-1185">Reference proteome</keyword>
<reference evidence="2" key="2">
    <citation type="submission" date="2015-03" db="UniProtKB">
        <authorList>
            <consortium name="EnsemblPlants"/>
        </authorList>
    </citation>
    <scope>IDENTIFICATION</scope>
</reference>
<keyword evidence="1" id="KW-0812">Transmembrane</keyword>
<dbReference type="Proteomes" id="UP000026960">
    <property type="component" value="Chromosome 4"/>
</dbReference>
<reference evidence="2" key="1">
    <citation type="journal article" date="2009" name="Rice">
        <title>De Novo Next Generation Sequencing of Plant Genomes.</title>
        <authorList>
            <person name="Rounsley S."/>
            <person name="Marri P.R."/>
            <person name="Yu Y."/>
            <person name="He R."/>
            <person name="Sisneros N."/>
            <person name="Goicoechea J.L."/>
            <person name="Lee S.J."/>
            <person name="Angelova A."/>
            <person name="Kudrna D."/>
            <person name="Luo M."/>
            <person name="Affourtit J."/>
            <person name="Desany B."/>
            <person name="Knight J."/>
            <person name="Niazi F."/>
            <person name="Egholm M."/>
            <person name="Wing R.A."/>
        </authorList>
    </citation>
    <scope>NUCLEOTIDE SEQUENCE [LARGE SCALE GENOMIC DNA]</scope>
    <source>
        <strain evidence="2">cv. IRGC 105608</strain>
    </source>
</reference>
<feature type="signal peptide" evidence="1">
    <location>
        <begin position="1"/>
        <end position="23"/>
    </location>
</feature>
<feature type="transmembrane region" description="Helical" evidence="1">
    <location>
        <begin position="186"/>
        <end position="205"/>
    </location>
</feature>
<dbReference type="STRING" id="65489.A0A0D3FX39"/>
<dbReference type="eggNOG" id="ENOG502RXTZ">
    <property type="taxonomic scope" value="Eukaryota"/>
</dbReference>
<dbReference type="InterPro" id="IPR016605">
    <property type="entry name" value="Transptr_NO3_Nar2"/>
</dbReference>